<evidence type="ECO:0000313" key="4">
    <source>
        <dbReference type="EMBL" id="PTW61992.1"/>
    </source>
</evidence>
<dbReference type="SUPFAM" id="SSF81296">
    <property type="entry name" value="E set domains"/>
    <property type="match status" value="1"/>
</dbReference>
<accession>A0A2T5VE12</accession>
<keyword evidence="1" id="KW-0732">Signal</keyword>
<comment type="caution">
    <text evidence="4">The sequence shown here is derived from an EMBL/GenBank/DDBJ whole genome shotgun (WGS) entry which is preliminary data.</text>
</comment>
<evidence type="ECO:0000259" key="3">
    <source>
        <dbReference type="Pfam" id="PF13501"/>
    </source>
</evidence>
<keyword evidence="5" id="KW-1185">Reference proteome</keyword>
<dbReference type="NCBIfam" id="TIGR04557">
    <property type="entry name" value="fuse_rel_SoxYZ"/>
    <property type="match status" value="1"/>
</dbReference>
<dbReference type="Gene3D" id="2.60.40.2470">
    <property type="entry name" value="SoxY domain"/>
    <property type="match status" value="1"/>
</dbReference>
<dbReference type="AlphaFoldDB" id="A0A2T5VE12"/>
<feature type="signal peptide" evidence="1">
    <location>
        <begin position="1"/>
        <end position="32"/>
    </location>
</feature>
<dbReference type="EMBL" id="QAYG01000001">
    <property type="protein sequence ID" value="PTW61992.1"/>
    <property type="molecule type" value="Genomic_DNA"/>
</dbReference>
<dbReference type="InterPro" id="IPR014880">
    <property type="entry name" value="SoxZ_dom"/>
</dbReference>
<reference evidence="4 5" key="1">
    <citation type="submission" date="2018-04" db="EMBL/GenBank/DDBJ databases">
        <title>Genomic Encyclopedia of Archaeal and Bacterial Type Strains, Phase II (KMG-II): from individual species to whole genera.</title>
        <authorList>
            <person name="Goeker M."/>
        </authorList>
    </citation>
    <scope>NUCLEOTIDE SEQUENCE [LARGE SCALE GENOMIC DNA]</scope>
    <source>
        <strain evidence="4 5">DSM 23382</strain>
    </source>
</reference>
<dbReference type="InterPro" id="IPR032711">
    <property type="entry name" value="SoxY"/>
</dbReference>
<sequence length="276" mass="29911">MRRASTARLGLAMTFMLAVALLGAVFPHAAHAAEDAWTDIRAAVFGDREIADGAGVIALETPYRAHDAAVVPISVTALIPQTTERYIAKLTLIIDENPAPVVGTFGFFPENGIASLSTRVRVNAYTNIRAVAETSDGRLFMVANYVKAAGGCSAPAGKDHATAMARLGQMRMRQIGDWHAGEPAQAQFMVSHPNYSGMQTDQVTQLWIPADYVRTIELSMNGKPILTFDGDISMSENPSVRFFVKPKEGEKLTAHVTDTEERSFSQSWNVKLEPGS</sequence>
<dbReference type="Proteomes" id="UP000244081">
    <property type="component" value="Unassembled WGS sequence"/>
</dbReference>
<feature type="domain" description="Ig-like SoxY" evidence="3">
    <location>
        <begin position="42"/>
        <end position="152"/>
    </location>
</feature>
<dbReference type="Pfam" id="PF13501">
    <property type="entry name" value="SoxY"/>
    <property type="match status" value="1"/>
</dbReference>
<protein>
    <submittedName>
        <fullName evidence="4">Sulfur-oxidizing protein SoxY</fullName>
    </submittedName>
</protein>
<feature type="domain" description="Sulphur oxidation protein SoxZ" evidence="2">
    <location>
        <begin position="179"/>
        <end position="268"/>
    </location>
</feature>
<dbReference type="InterPro" id="IPR038162">
    <property type="entry name" value="SoxY_sf"/>
</dbReference>
<name>A0A2T5VE12_9HYPH</name>
<feature type="chain" id="PRO_5015499471" evidence="1">
    <location>
        <begin position="33"/>
        <end position="276"/>
    </location>
</feature>
<evidence type="ECO:0000259" key="2">
    <source>
        <dbReference type="Pfam" id="PF08770"/>
    </source>
</evidence>
<dbReference type="InterPro" id="IPR013783">
    <property type="entry name" value="Ig-like_fold"/>
</dbReference>
<evidence type="ECO:0000256" key="1">
    <source>
        <dbReference type="SAM" id="SignalP"/>
    </source>
</evidence>
<proteinExistence type="predicted"/>
<organism evidence="4 5">
    <name type="scientific">Breoghania corrubedonensis</name>
    <dbReference type="NCBI Taxonomy" id="665038"/>
    <lineage>
        <taxon>Bacteria</taxon>
        <taxon>Pseudomonadati</taxon>
        <taxon>Pseudomonadota</taxon>
        <taxon>Alphaproteobacteria</taxon>
        <taxon>Hyphomicrobiales</taxon>
        <taxon>Stappiaceae</taxon>
        <taxon>Breoghania</taxon>
    </lineage>
</organism>
<gene>
    <name evidence="4" type="ORF">C8N35_10124</name>
</gene>
<dbReference type="Gene3D" id="2.60.40.10">
    <property type="entry name" value="Immunoglobulins"/>
    <property type="match status" value="1"/>
</dbReference>
<dbReference type="Pfam" id="PF08770">
    <property type="entry name" value="SoxZ"/>
    <property type="match status" value="1"/>
</dbReference>
<evidence type="ECO:0000313" key="5">
    <source>
        <dbReference type="Proteomes" id="UP000244081"/>
    </source>
</evidence>
<dbReference type="InterPro" id="IPR014756">
    <property type="entry name" value="Ig_E-set"/>
</dbReference>
<dbReference type="InterPro" id="IPR030831">
    <property type="entry name" value="Fuse-rel_SoxYZ"/>
</dbReference>